<reference evidence="9" key="1">
    <citation type="journal article" date="2005" name="Nature">
        <title>The map-based sequence of the rice genome.</title>
        <authorList>
            <consortium name="International rice genome sequencing project (IRGSP)"/>
            <person name="Matsumoto T."/>
            <person name="Wu J."/>
            <person name="Kanamori H."/>
            <person name="Katayose Y."/>
            <person name="Fujisawa M."/>
            <person name="Namiki N."/>
            <person name="Mizuno H."/>
            <person name="Yamamoto K."/>
            <person name="Antonio B.A."/>
            <person name="Baba T."/>
            <person name="Sakata K."/>
            <person name="Nagamura Y."/>
            <person name="Aoki H."/>
            <person name="Arikawa K."/>
            <person name="Arita K."/>
            <person name="Bito T."/>
            <person name="Chiden Y."/>
            <person name="Fujitsuka N."/>
            <person name="Fukunaka R."/>
            <person name="Hamada M."/>
            <person name="Harada C."/>
            <person name="Hayashi A."/>
            <person name="Hijishita S."/>
            <person name="Honda M."/>
            <person name="Hosokawa S."/>
            <person name="Ichikawa Y."/>
            <person name="Idonuma A."/>
            <person name="Iijima M."/>
            <person name="Ikeda M."/>
            <person name="Ikeno M."/>
            <person name="Ito K."/>
            <person name="Ito S."/>
            <person name="Ito T."/>
            <person name="Ito Y."/>
            <person name="Ito Y."/>
            <person name="Iwabuchi A."/>
            <person name="Kamiya K."/>
            <person name="Karasawa W."/>
            <person name="Kurita K."/>
            <person name="Katagiri S."/>
            <person name="Kikuta A."/>
            <person name="Kobayashi H."/>
            <person name="Kobayashi N."/>
            <person name="Machita K."/>
            <person name="Maehara T."/>
            <person name="Masukawa M."/>
            <person name="Mizubayashi T."/>
            <person name="Mukai Y."/>
            <person name="Nagasaki H."/>
            <person name="Nagata Y."/>
            <person name="Naito S."/>
            <person name="Nakashima M."/>
            <person name="Nakama Y."/>
            <person name="Nakamichi Y."/>
            <person name="Nakamura M."/>
            <person name="Meguro A."/>
            <person name="Negishi M."/>
            <person name="Ohta I."/>
            <person name="Ohta T."/>
            <person name="Okamoto M."/>
            <person name="Ono N."/>
            <person name="Saji S."/>
            <person name="Sakaguchi M."/>
            <person name="Sakai K."/>
            <person name="Shibata M."/>
            <person name="Shimokawa T."/>
            <person name="Song J."/>
            <person name="Takazaki Y."/>
            <person name="Terasawa K."/>
            <person name="Tsugane M."/>
            <person name="Tsuji K."/>
            <person name="Ueda S."/>
            <person name="Waki K."/>
            <person name="Yamagata H."/>
            <person name="Yamamoto M."/>
            <person name="Yamamoto S."/>
            <person name="Yamane H."/>
            <person name="Yoshiki S."/>
            <person name="Yoshihara R."/>
            <person name="Yukawa K."/>
            <person name="Zhong H."/>
            <person name="Yano M."/>
            <person name="Yuan Q."/>
            <person name="Ouyang S."/>
            <person name="Liu J."/>
            <person name="Jones K.M."/>
            <person name="Gansberger K."/>
            <person name="Moffat K."/>
            <person name="Hill J."/>
            <person name="Bera J."/>
            <person name="Fadrosh D."/>
            <person name="Jin S."/>
            <person name="Johri S."/>
            <person name="Kim M."/>
            <person name="Overton L."/>
            <person name="Reardon M."/>
            <person name="Tsitrin T."/>
            <person name="Vuong H."/>
            <person name="Weaver B."/>
            <person name="Ciecko A."/>
            <person name="Tallon L."/>
            <person name="Jackson J."/>
            <person name="Pai G."/>
            <person name="Aken S.V."/>
            <person name="Utterback T."/>
            <person name="Reidmuller S."/>
            <person name="Feldblyum T."/>
            <person name="Hsiao J."/>
            <person name="Zismann V."/>
            <person name="Iobst S."/>
            <person name="de Vazeille A.R."/>
            <person name="Buell C.R."/>
            <person name="Ying K."/>
            <person name="Li Y."/>
            <person name="Lu T."/>
            <person name="Huang Y."/>
            <person name="Zhao Q."/>
            <person name="Feng Q."/>
            <person name="Zhang L."/>
            <person name="Zhu J."/>
            <person name="Weng Q."/>
            <person name="Mu J."/>
            <person name="Lu Y."/>
            <person name="Fan D."/>
            <person name="Liu Y."/>
            <person name="Guan J."/>
            <person name="Zhang Y."/>
            <person name="Yu S."/>
            <person name="Liu X."/>
            <person name="Zhang Y."/>
            <person name="Hong G."/>
            <person name="Han B."/>
            <person name="Choisne N."/>
            <person name="Demange N."/>
            <person name="Orjeda G."/>
            <person name="Samain S."/>
            <person name="Cattolico L."/>
            <person name="Pelletier E."/>
            <person name="Couloux A."/>
            <person name="Segurens B."/>
            <person name="Wincker P."/>
            <person name="D'Hont A."/>
            <person name="Scarpelli C."/>
            <person name="Weissenbach J."/>
            <person name="Salanoubat M."/>
            <person name="Quetier F."/>
            <person name="Yu Y."/>
            <person name="Kim H.R."/>
            <person name="Rambo T."/>
            <person name="Currie J."/>
            <person name="Collura K."/>
            <person name="Luo M."/>
            <person name="Yang T."/>
            <person name="Ammiraju J.S.S."/>
            <person name="Engler F."/>
            <person name="Soderlund C."/>
            <person name="Wing R.A."/>
            <person name="Palmer L.E."/>
            <person name="de la Bastide M."/>
            <person name="Spiegel L."/>
            <person name="Nascimento L."/>
            <person name="Zutavern T."/>
            <person name="O'Shaughnessy A."/>
            <person name="Dike S."/>
            <person name="Dedhia N."/>
            <person name="Preston R."/>
            <person name="Balija V."/>
            <person name="McCombie W.R."/>
            <person name="Chow T."/>
            <person name="Chen H."/>
            <person name="Chung M."/>
            <person name="Chen C."/>
            <person name="Shaw J."/>
            <person name="Wu H."/>
            <person name="Hsiao K."/>
            <person name="Chao Y."/>
            <person name="Chu M."/>
            <person name="Cheng C."/>
            <person name="Hour A."/>
            <person name="Lee P."/>
            <person name="Lin S."/>
            <person name="Lin Y."/>
            <person name="Liou J."/>
            <person name="Liu S."/>
            <person name="Hsing Y."/>
            <person name="Raghuvanshi S."/>
            <person name="Mohanty A."/>
            <person name="Bharti A.K."/>
            <person name="Gaur A."/>
            <person name="Gupta V."/>
            <person name="Kumar D."/>
            <person name="Ravi V."/>
            <person name="Vij S."/>
            <person name="Kapur A."/>
            <person name="Khurana P."/>
            <person name="Khurana P."/>
            <person name="Khurana J.P."/>
            <person name="Tyagi A.K."/>
            <person name="Gaikwad K."/>
            <person name="Singh A."/>
            <person name="Dalal V."/>
            <person name="Srivastava S."/>
            <person name="Dixit A."/>
            <person name="Pal A.K."/>
            <person name="Ghazi I.A."/>
            <person name="Yadav M."/>
            <person name="Pandit A."/>
            <person name="Bhargava A."/>
            <person name="Sureshbabu K."/>
            <person name="Batra K."/>
            <person name="Sharma T.R."/>
            <person name="Mohapatra T."/>
            <person name="Singh N.K."/>
            <person name="Messing J."/>
            <person name="Nelson A.B."/>
            <person name="Fuks G."/>
            <person name="Kavchok S."/>
            <person name="Keizer G."/>
            <person name="Linton E."/>
            <person name="Llaca V."/>
            <person name="Song R."/>
            <person name="Tanyolac B."/>
            <person name="Young S."/>
            <person name="Ho-Il K."/>
            <person name="Hahn J.H."/>
            <person name="Sangsakoo G."/>
            <person name="Vanavichit A."/>
            <person name="de Mattos Luiz.A.T."/>
            <person name="Zimmer P.D."/>
            <person name="Malone G."/>
            <person name="Dellagostin O."/>
            <person name="de Oliveira A.C."/>
            <person name="Bevan M."/>
            <person name="Bancroft I."/>
            <person name="Minx P."/>
            <person name="Cordum H."/>
            <person name="Wilson R."/>
            <person name="Cheng Z."/>
            <person name="Jin W."/>
            <person name="Jiang J."/>
            <person name="Leong S.A."/>
            <person name="Iwama H."/>
            <person name="Gojobori T."/>
            <person name="Itoh T."/>
            <person name="Niimura Y."/>
            <person name="Fujii Y."/>
            <person name="Habara T."/>
            <person name="Sakai H."/>
            <person name="Sato Y."/>
            <person name="Wilson G."/>
            <person name="Kumar K."/>
            <person name="McCouch S."/>
            <person name="Juretic N."/>
            <person name="Hoen D."/>
            <person name="Wright S."/>
            <person name="Bruskiewich R."/>
            <person name="Bureau T."/>
            <person name="Miyao A."/>
            <person name="Hirochika H."/>
            <person name="Nishikawa T."/>
            <person name="Kadowaki K."/>
            <person name="Sugiura M."/>
            <person name="Burr B."/>
            <person name="Sasaki T."/>
        </authorList>
    </citation>
    <scope>NUCLEOTIDE SEQUENCE [LARGE SCALE GENOMIC DNA]</scope>
    <source>
        <strain evidence="9">cv. Nipponbare</strain>
    </source>
</reference>
<dbReference type="GO" id="GO:0043565">
    <property type="term" value="F:sequence-specific DNA binding"/>
    <property type="evidence" value="ECO:0000318"/>
    <property type="project" value="GO_Central"/>
</dbReference>
<dbReference type="OrthoDB" id="1896834at2759"/>
<dbReference type="STRING" id="39947.A0A0N7KQS6"/>
<dbReference type="PROSITE" id="PS51369">
    <property type="entry name" value="TCP"/>
    <property type="match status" value="1"/>
</dbReference>
<dbReference type="PANTHER" id="PTHR31072">
    <property type="entry name" value="TRANSCRIPTION FACTOR TCP4-RELATED"/>
    <property type="match status" value="1"/>
</dbReference>
<dbReference type="PANTHER" id="PTHR31072:SF65">
    <property type="entry name" value="OS09G0410500 PROTEIN"/>
    <property type="match status" value="1"/>
</dbReference>
<dbReference type="AlphaFoldDB" id="A0A0N7KQS6"/>
<dbReference type="KEGG" id="osa:4347031"/>
<dbReference type="InParanoid" id="A0A0N7KQS6"/>
<accession>A0A0N7KQS6</accession>
<dbReference type="InterPro" id="IPR017887">
    <property type="entry name" value="TF_TCP_subgr"/>
</dbReference>
<sequence length="270" mass="29231">MLPYFPNLHHFCISQEAQPPPPPNPTTTMQQQLDQQQQQQQHQYDHFFSGHGQFNSETLEAVLCRPPRGAAADPAVPAAAAAAAVLTAARNGGGGHGRARKRPFRTDRHSKIRTAQGVRDRRMRLSLDVARDFFALQDRLGFDKASKTVDWLLTQSKPAIDRLAADPSSSSHRAAGDTRMSSAERGGDHHMVAVGAAGSGKGDADKARGPRGGRSAPMELGCELGRLVPAPVLGEYYYELAEMMSNNTGGEGDDDGDYDDDGDFLDGMQY</sequence>
<keyword evidence="9" id="KW-1185">Reference proteome</keyword>
<dbReference type="eggNOG" id="ENOG502R5PJ">
    <property type="taxonomic scope" value="Eukaryota"/>
</dbReference>
<evidence type="ECO:0000259" key="7">
    <source>
        <dbReference type="PROSITE" id="PS51369"/>
    </source>
</evidence>
<organism evidence="8 9">
    <name type="scientific">Oryza sativa subsp. japonica</name>
    <name type="common">Rice</name>
    <dbReference type="NCBI Taxonomy" id="39947"/>
    <lineage>
        <taxon>Eukaryota</taxon>
        <taxon>Viridiplantae</taxon>
        <taxon>Streptophyta</taxon>
        <taxon>Embryophyta</taxon>
        <taxon>Tracheophyta</taxon>
        <taxon>Spermatophyta</taxon>
        <taxon>Magnoliopsida</taxon>
        <taxon>Liliopsida</taxon>
        <taxon>Poales</taxon>
        <taxon>Poaceae</taxon>
        <taxon>BOP clade</taxon>
        <taxon>Oryzoideae</taxon>
        <taxon>Oryzeae</taxon>
        <taxon>Oryzinae</taxon>
        <taxon>Oryza</taxon>
        <taxon>Oryza sativa</taxon>
    </lineage>
</organism>
<feature type="region of interest" description="Disordered" evidence="6">
    <location>
        <begin position="247"/>
        <end position="270"/>
    </location>
</feature>
<feature type="compositionally biased region" description="Low complexity" evidence="6">
    <location>
        <begin position="26"/>
        <end position="40"/>
    </location>
</feature>
<dbReference type="FunCoup" id="A0A0N7KQS6">
    <property type="interactions" value="764"/>
</dbReference>
<dbReference type="EMBL" id="AP014965">
    <property type="protein sequence ID" value="BAT08042.1"/>
    <property type="molecule type" value="Genomic_DNA"/>
</dbReference>
<comment type="subcellular location">
    <subcellularLocation>
        <location evidence="1">Nucleus</location>
    </subcellularLocation>
</comment>
<evidence type="ECO:0000256" key="5">
    <source>
        <dbReference type="ARBA" id="ARBA00023242"/>
    </source>
</evidence>
<feature type="domain" description="TCP" evidence="7">
    <location>
        <begin position="105"/>
        <end position="163"/>
    </location>
</feature>
<evidence type="ECO:0000256" key="1">
    <source>
        <dbReference type="ARBA" id="ARBA00004123"/>
    </source>
</evidence>
<dbReference type="PlantReactome" id="R-OSA-9608931">
    <property type="pathway name" value="Floral bracts development"/>
</dbReference>
<keyword evidence="3" id="KW-0238">DNA-binding</keyword>
<name>A0A0N7KQS6_ORYSJ</name>
<reference evidence="8 9" key="3">
    <citation type="journal article" date="2013" name="Rice">
        <title>Improvement of the Oryza sativa Nipponbare reference genome using next generation sequence and optical map data.</title>
        <authorList>
            <person name="Kawahara Y."/>
            <person name="de la Bastide M."/>
            <person name="Hamilton J.P."/>
            <person name="Kanamori H."/>
            <person name="McCombie W.R."/>
            <person name="Ouyang S."/>
            <person name="Schwartz D.C."/>
            <person name="Tanaka T."/>
            <person name="Wu J."/>
            <person name="Zhou S."/>
            <person name="Childs K.L."/>
            <person name="Davidson R.M."/>
            <person name="Lin H."/>
            <person name="Quesada-Ocampo L."/>
            <person name="Vaillancourt B."/>
            <person name="Sakai H."/>
            <person name="Lee S.S."/>
            <person name="Kim J."/>
            <person name="Numa H."/>
            <person name="Itoh T."/>
            <person name="Buell C.R."/>
            <person name="Matsumoto T."/>
        </authorList>
    </citation>
    <scope>NUCLEOTIDE SEQUENCE [LARGE SCALE GENOMIC DNA]</scope>
    <source>
        <strain evidence="9">cv. Nipponbare</strain>
    </source>
</reference>
<evidence type="ECO:0000256" key="3">
    <source>
        <dbReference type="ARBA" id="ARBA00023125"/>
    </source>
</evidence>
<evidence type="ECO:0000313" key="9">
    <source>
        <dbReference type="Proteomes" id="UP000059680"/>
    </source>
</evidence>
<protein>
    <submittedName>
        <fullName evidence="8">Os09g0410500 protein</fullName>
    </submittedName>
</protein>
<feature type="compositionally biased region" description="Acidic residues" evidence="6">
    <location>
        <begin position="251"/>
        <end position="264"/>
    </location>
</feature>
<dbReference type="GO" id="GO:0003700">
    <property type="term" value="F:DNA-binding transcription factor activity"/>
    <property type="evidence" value="ECO:0000318"/>
    <property type="project" value="GO_Central"/>
</dbReference>
<reference evidence="8 9" key="2">
    <citation type="journal article" date="2013" name="Plant Cell Physiol.">
        <title>Rice Annotation Project Database (RAP-DB): an integrative and interactive database for rice genomics.</title>
        <authorList>
            <person name="Sakai H."/>
            <person name="Lee S.S."/>
            <person name="Tanaka T."/>
            <person name="Numa H."/>
            <person name="Kim J."/>
            <person name="Kawahara Y."/>
            <person name="Wakimoto H."/>
            <person name="Yang C.C."/>
            <person name="Iwamoto M."/>
            <person name="Abe T."/>
            <person name="Yamada Y."/>
            <person name="Muto A."/>
            <person name="Inokuchi H."/>
            <person name="Ikemura T."/>
            <person name="Matsumoto T."/>
            <person name="Sasaki T."/>
            <person name="Itoh T."/>
        </authorList>
    </citation>
    <scope>NUCLEOTIDE SEQUENCE [LARGE SCALE GENOMIC DNA]</scope>
    <source>
        <strain evidence="9">cv. Nipponbare</strain>
    </source>
</reference>
<dbReference type="GO" id="GO:2000032">
    <property type="term" value="P:regulation of secondary shoot formation"/>
    <property type="evidence" value="ECO:0000318"/>
    <property type="project" value="GO_Central"/>
</dbReference>
<keyword evidence="2" id="KW-0805">Transcription regulation</keyword>
<dbReference type="InterPro" id="IPR005333">
    <property type="entry name" value="Transcription_factor_TCP"/>
</dbReference>
<dbReference type="PaxDb" id="39947-A0A0N7KQS6"/>
<dbReference type="SMR" id="A0A0N7KQS6"/>
<evidence type="ECO:0000256" key="6">
    <source>
        <dbReference type="SAM" id="MobiDB-lite"/>
    </source>
</evidence>
<evidence type="ECO:0000256" key="4">
    <source>
        <dbReference type="ARBA" id="ARBA00023163"/>
    </source>
</evidence>
<keyword evidence="4" id="KW-0804">Transcription</keyword>
<dbReference type="Pfam" id="PF03634">
    <property type="entry name" value="TCP"/>
    <property type="match status" value="1"/>
</dbReference>
<feature type="region of interest" description="Disordered" evidence="6">
    <location>
        <begin position="164"/>
        <end position="217"/>
    </location>
</feature>
<evidence type="ECO:0000313" key="8">
    <source>
        <dbReference type="EMBL" id="BAT08042.1"/>
    </source>
</evidence>
<dbReference type="OMA" id="YYYELAE"/>
<dbReference type="GO" id="GO:0005634">
    <property type="term" value="C:nucleus"/>
    <property type="evidence" value="ECO:0000318"/>
    <property type="project" value="GO_Central"/>
</dbReference>
<keyword evidence="5" id="KW-0539">Nucleus</keyword>
<gene>
    <name evidence="8" type="ordered locus">Os09g0410500</name>
    <name evidence="8" type="ORF">OSNPB_090410500</name>
</gene>
<evidence type="ECO:0000256" key="2">
    <source>
        <dbReference type="ARBA" id="ARBA00023015"/>
    </source>
</evidence>
<feature type="region of interest" description="Disordered" evidence="6">
    <location>
        <begin position="13"/>
        <end position="40"/>
    </location>
</feature>
<dbReference type="Proteomes" id="UP000059680">
    <property type="component" value="Chromosome 9"/>
</dbReference>
<proteinExistence type="predicted"/>